<comment type="caution">
    <text evidence="5">The sequence shown here is derived from an EMBL/GenBank/DDBJ whole genome shotgun (WGS) entry which is preliminary data.</text>
</comment>
<feature type="domain" description="Carbohydrate-binding module family 96" evidence="4">
    <location>
        <begin position="367"/>
        <end position="526"/>
    </location>
</feature>
<dbReference type="GO" id="GO:0005576">
    <property type="term" value="C:extracellular region"/>
    <property type="evidence" value="ECO:0007669"/>
    <property type="project" value="UniProtKB-SubCell"/>
</dbReference>
<dbReference type="SMART" id="SM00612">
    <property type="entry name" value="Kelch"/>
    <property type="match status" value="4"/>
</dbReference>
<dbReference type="PROSITE" id="PS51257">
    <property type="entry name" value="PROKAR_LIPOPROTEIN"/>
    <property type="match status" value="1"/>
</dbReference>
<dbReference type="Pfam" id="PF24996">
    <property type="entry name" value="NANM"/>
    <property type="match status" value="1"/>
</dbReference>
<dbReference type="Pfam" id="PF01344">
    <property type="entry name" value="Kelch_1"/>
    <property type="match status" value="1"/>
</dbReference>
<accession>A0A7K1Y9X6</accession>
<keyword evidence="2" id="KW-0964">Secreted</keyword>
<dbReference type="InterPro" id="IPR006652">
    <property type="entry name" value="Kelch_1"/>
</dbReference>
<dbReference type="PANTHER" id="PTHR46773:SF5">
    <property type="entry name" value="OS04G0487100 PROTEIN"/>
    <property type="match status" value="1"/>
</dbReference>
<gene>
    <name evidence="5" type="ORF">GS399_07765</name>
</gene>
<dbReference type="SUPFAM" id="SSF117281">
    <property type="entry name" value="Kelch motif"/>
    <property type="match status" value="1"/>
</dbReference>
<dbReference type="PANTHER" id="PTHR46773">
    <property type="match status" value="1"/>
</dbReference>
<dbReference type="InterPro" id="IPR015915">
    <property type="entry name" value="Kelch-typ_b-propeller"/>
</dbReference>
<dbReference type="InterPro" id="IPR055372">
    <property type="entry name" value="CBM96"/>
</dbReference>
<dbReference type="Pfam" id="PF24517">
    <property type="entry name" value="CBM96"/>
    <property type="match status" value="1"/>
</dbReference>
<dbReference type="InterPro" id="IPR056734">
    <property type="entry name" value="NANM"/>
</dbReference>
<dbReference type="InterPro" id="IPR053256">
    <property type="entry name" value="Kelch_repeat-containing"/>
</dbReference>
<evidence type="ECO:0000313" key="6">
    <source>
        <dbReference type="Proteomes" id="UP000466586"/>
    </source>
</evidence>
<evidence type="ECO:0000256" key="3">
    <source>
        <dbReference type="ARBA" id="ARBA00022729"/>
    </source>
</evidence>
<dbReference type="Proteomes" id="UP000466586">
    <property type="component" value="Unassembled WGS sequence"/>
</dbReference>
<evidence type="ECO:0000256" key="1">
    <source>
        <dbReference type="ARBA" id="ARBA00004613"/>
    </source>
</evidence>
<proteinExistence type="predicted"/>
<dbReference type="EMBL" id="WVHT01000003">
    <property type="protein sequence ID" value="MXV50868.1"/>
    <property type="molecule type" value="Genomic_DNA"/>
</dbReference>
<keyword evidence="3" id="KW-0732">Signal</keyword>
<reference evidence="5 6" key="1">
    <citation type="submission" date="2019-11" db="EMBL/GenBank/DDBJ databases">
        <title>Pedobacter sp. HMF7647 Genome sequencing and assembly.</title>
        <authorList>
            <person name="Kang H."/>
            <person name="Kim H."/>
            <person name="Joh K."/>
        </authorList>
    </citation>
    <scope>NUCLEOTIDE SEQUENCE [LARGE SCALE GENOMIC DNA]</scope>
    <source>
        <strain evidence="5 6">HMF7647</strain>
    </source>
</reference>
<comment type="subcellular location">
    <subcellularLocation>
        <location evidence="1">Secreted</location>
    </subcellularLocation>
</comment>
<organism evidence="5 6">
    <name type="scientific">Hufsiella arboris</name>
    <dbReference type="NCBI Taxonomy" id="2695275"/>
    <lineage>
        <taxon>Bacteria</taxon>
        <taxon>Pseudomonadati</taxon>
        <taxon>Bacteroidota</taxon>
        <taxon>Sphingobacteriia</taxon>
        <taxon>Sphingobacteriales</taxon>
        <taxon>Sphingobacteriaceae</taxon>
        <taxon>Hufsiella</taxon>
    </lineage>
</organism>
<protein>
    <submittedName>
        <fullName evidence="5">DNRLRE domain-containing protein</fullName>
    </submittedName>
</protein>
<evidence type="ECO:0000313" key="5">
    <source>
        <dbReference type="EMBL" id="MXV50868.1"/>
    </source>
</evidence>
<name>A0A7K1Y9X6_9SPHI</name>
<dbReference type="NCBIfam" id="NF033679">
    <property type="entry name" value="DNRLRE_dom"/>
    <property type="match status" value="1"/>
</dbReference>
<dbReference type="RefSeq" id="WP_160844055.1">
    <property type="nucleotide sequence ID" value="NZ_WVHT01000003.1"/>
</dbReference>
<evidence type="ECO:0000259" key="4">
    <source>
        <dbReference type="Pfam" id="PF24517"/>
    </source>
</evidence>
<dbReference type="Gene3D" id="2.120.10.80">
    <property type="entry name" value="Kelch-type beta propeller"/>
    <property type="match status" value="2"/>
</dbReference>
<sequence>MKIFKIHLYVFLTGAACFQGCKKDAGQAEKQDINYSPIAKSLATTSSDDFSSITWGSVKSQPILTHEVHGDVVNGKLYIFGGYDVNKKPAWTPTKKAFVYDPIANTWKSIADLPHTPSGQGFGGITHAGVTNDGSDIYIAGGYTSNANGTSQLFGTKQVWRYNISTNTYTRLPDLPQSLATGQLRFLNGKIHYMGGANLSRQDVNIHLALDLSNLTAGWQTLASLNNPANHPGSAVYNGKIYFLGGAHEQNENTVTQKTLEVYDEATNTWTNLAPMPVGRDHIASSVVVMGSRIIVLGGETSHNVLSKLVSAYSPATNTWAELTPLNTAKSAGVAGVLDGNIYYTGGNFAATNRKGVPVYNTTETILLPTDDAYVRDGSFAADNYGLDTILFVKASTSSGFSRKSYLKFSLSDISSVNTARLRIYGYNADNSSTITISCYSVDNDSWTEQTISQNNAPSNGTTALSTSAVNNVRKYIEFDVTNFVKAQAAGDKLVSFAIRDAGNTKISLYFNSGQNNSNKPQLIIN</sequence>
<dbReference type="AlphaFoldDB" id="A0A7K1Y9X6"/>
<keyword evidence="6" id="KW-1185">Reference proteome</keyword>
<evidence type="ECO:0000256" key="2">
    <source>
        <dbReference type="ARBA" id="ARBA00022525"/>
    </source>
</evidence>